<keyword evidence="2" id="KW-0812">Transmembrane</keyword>
<feature type="region of interest" description="Disordered" evidence="1">
    <location>
        <begin position="253"/>
        <end position="309"/>
    </location>
</feature>
<dbReference type="Proteomes" id="UP001385951">
    <property type="component" value="Unassembled WGS sequence"/>
</dbReference>
<accession>A0AAW0GCP3</accession>
<name>A0AAW0GCP3_9APHY</name>
<feature type="transmembrane region" description="Helical" evidence="2">
    <location>
        <begin position="77"/>
        <end position="98"/>
    </location>
</feature>
<gene>
    <name evidence="3" type="ORF">QCA50_007221</name>
</gene>
<keyword evidence="4" id="KW-1185">Reference proteome</keyword>
<evidence type="ECO:0000256" key="2">
    <source>
        <dbReference type="SAM" id="Phobius"/>
    </source>
</evidence>
<organism evidence="3 4">
    <name type="scientific">Cerrena zonata</name>
    <dbReference type="NCBI Taxonomy" id="2478898"/>
    <lineage>
        <taxon>Eukaryota</taxon>
        <taxon>Fungi</taxon>
        <taxon>Dikarya</taxon>
        <taxon>Basidiomycota</taxon>
        <taxon>Agaricomycotina</taxon>
        <taxon>Agaricomycetes</taxon>
        <taxon>Polyporales</taxon>
        <taxon>Cerrenaceae</taxon>
        <taxon>Cerrena</taxon>
    </lineage>
</organism>
<sequence length="309" mass="34071">MFTGKRTGFKPSDWAYCLSRFTTGGFIITTFAFLVTPVRHCNAVIKVASWFVAFALPLNSLLFYLRARGVFYESKLAVWAFFALWLTTFASFTAPFAFEATQLGPTDWCVNTVVKHFSAASFVTVALFDTLVFFAISIQVSIKRSGDWKARMKSFFTGKGIGRVSTALLQTGQLYYMVTVGLNIATMALLLTPSISLAYQGMLTVPNVALQNAMACRVFRLLKLGIISDDPAAPTVPSIIPLSSRGNTNIRFASGTEDGANSDSEDQIVSFSSRRSKSHSRGPIRVTIQQETTTDMKETKERDSVNFDV</sequence>
<evidence type="ECO:0000256" key="1">
    <source>
        <dbReference type="SAM" id="MobiDB-lite"/>
    </source>
</evidence>
<protein>
    <submittedName>
        <fullName evidence="3">Uncharacterized protein</fullName>
    </submittedName>
</protein>
<evidence type="ECO:0000313" key="4">
    <source>
        <dbReference type="Proteomes" id="UP001385951"/>
    </source>
</evidence>
<feature type="transmembrane region" description="Helical" evidence="2">
    <location>
        <begin position="174"/>
        <end position="199"/>
    </location>
</feature>
<feature type="compositionally biased region" description="Basic and acidic residues" evidence="1">
    <location>
        <begin position="294"/>
        <end position="309"/>
    </location>
</feature>
<feature type="transmembrane region" description="Helical" evidence="2">
    <location>
        <begin position="47"/>
        <end position="65"/>
    </location>
</feature>
<feature type="transmembrane region" description="Helical" evidence="2">
    <location>
        <begin position="14"/>
        <end position="35"/>
    </location>
</feature>
<evidence type="ECO:0000313" key="3">
    <source>
        <dbReference type="EMBL" id="KAK7689429.1"/>
    </source>
</evidence>
<dbReference type="EMBL" id="JASBNA010000008">
    <property type="protein sequence ID" value="KAK7689429.1"/>
    <property type="molecule type" value="Genomic_DNA"/>
</dbReference>
<dbReference type="AlphaFoldDB" id="A0AAW0GCP3"/>
<keyword evidence="2" id="KW-1133">Transmembrane helix</keyword>
<feature type="transmembrane region" description="Helical" evidence="2">
    <location>
        <begin position="118"/>
        <end position="142"/>
    </location>
</feature>
<proteinExistence type="predicted"/>
<reference evidence="3 4" key="1">
    <citation type="submission" date="2022-09" db="EMBL/GenBank/DDBJ databases">
        <authorList>
            <person name="Palmer J.M."/>
        </authorList>
    </citation>
    <scope>NUCLEOTIDE SEQUENCE [LARGE SCALE GENOMIC DNA]</scope>
    <source>
        <strain evidence="3 4">DSM 7382</strain>
    </source>
</reference>
<comment type="caution">
    <text evidence="3">The sequence shown here is derived from an EMBL/GenBank/DDBJ whole genome shotgun (WGS) entry which is preliminary data.</text>
</comment>
<keyword evidence="2" id="KW-0472">Membrane</keyword>